<comment type="caution">
    <text evidence="3">The sequence shown here is derived from an EMBL/GenBank/DDBJ whole genome shotgun (WGS) entry which is preliminary data.</text>
</comment>
<dbReference type="OrthoDB" id="598245at2"/>
<evidence type="ECO:0000256" key="1">
    <source>
        <dbReference type="ARBA" id="ARBA00022729"/>
    </source>
</evidence>
<dbReference type="InterPro" id="IPR005220">
    <property type="entry name" value="CarO-like"/>
</dbReference>
<dbReference type="PANTHER" id="PTHR36571:SF1">
    <property type="entry name" value="PROTEIN YGIW"/>
    <property type="match status" value="1"/>
</dbReference>
<feature type="signal peptide" evidence="2">
    <location>
        <begin position="1"/>
        <end position="19"/>
    </location>
</feature>
<dbReference type="PATRIC" id="fig|1195763.3.peg.109"/>
<dbReference type="RefSeq" id="WP_047876888.1">
    <property type="nucleotide sequence ID" value="NZ_LDOT01000001.1"/>
</dbReference>
<dbReference type="EMBL" id="LDOT01000001">
    <property type="protein sequence ID" value="KLV09601.1"/>
    <property type="molecule type" value="Genomic_DNA"/>
</dbReference>
<dbReference type="NCBIfam" id="NF033674">
    <property type="entry name" value="stress_OB_fold"/>
    <property type="match status" value="1"/>
</dbReference>
<accession>A0A0J1HD88</accession>
<organism evidence="3 4">
    <name type="scientific">Photobacterium aquae</name>
    <dbReference type="NCBI Taxonomy" id="1195763"/>
    <lineage>
        <taxon>Bacteria</taxon>
        <taxon>Pseudomonadati</taxon>
        <taxon>Pseudomonadota</taxon>
        <taxon>Gammaproteobacteria</taxon>
        <taxon>Vibrionales</taxon>
        <taxon>Vibrionaceae</taxon>
        <taxon>Photobacterium</taxon>
    </lineage>
</organism>
<reference evidence="3 4" key="1">
    <citation type="submission" date="2015-05" db="EMBL/GenBank/DDBJ databases">
        <title>Photobacterium galathea sp. nov.</title>
        <authorList>
            <person name="Machado H."/>
            <person name="Gram L."/>
        </authorList>
    </citation>
    <scope>NUCLEOTIDE SEQUENCE [LARGE SCALE GENOMIC DNA]</scope>
    <source>
        <strain evidence="3 4">CGMCC 1.12159</strain>
    </source>
</reference>
<evidence type="ECO:0000313" key="4">
    <source>
        <dbReference type="Proteomes" id="UP000036097"/>
    </source>
</evidence>
<evidence type="ECO:0000256" key="2">
    <source>
        <dbReference type="SAM" id="SignalP"/>
    </source>
</evidence>
<keyword evidence="1 2" id="KW-0732">Signal</keyword>
<dbReference type="SUPFAM" id="SSF101756">
    <property type="entry name" value="Hypothetical protein YgiW"/>
    <property type="match status" value="1"/>
</dbReference>
<dbReference type="Gene3D" id="2.40.50.200">
    <property type="entry name" value="Bacterial OB-fold"/>
    <property type="match status" value="1"/>
</dbReference>
<dbReference type="PANTHER" id="PTHR36571">
    <property type="entry name" value="PROTEIN YGIW"/>
    <property type="match status" value="1"/>
</dbReference>
<evidence type="ECO:0000313" key="3">
    <source>
        <dbReference type="EMBL" id="KLV09601.1"/>
    </source>
</evidence>
<gene>
    <name evidence="3" type="ORF">ABT56_00505</name>
</gene>
<keyword evidence="4" id="KW-1185">Reference proteome</keyword>
<dbReference type="InterPro" id="IPR036700">
    <property type="entry name" value="BOBF_sf"/>
</dbReference>
<proteinExistence type="predicted"/>
<dbReference type="Pfam" id="PF04076">
    <property type="entry name" value="BOF"/>
    <property type="match status" value="1"/>
</dbReference>
<protein>
    <submittedName>
        <fullName evidence="3">Protein YgiW</fullName>
    </submittedName>
</protein>
<sequence length="111" mass="12166">MKKQLVASLVLLASSPVFAAFNGPHSLVIDTVAAAQSAQDDTVVELKGYIIKALGHETYLFKDSTGEINVEIDHEDWRGVDVSPVEQVIIRGEVDNEWTTTQIDVDSVQKI</sequence>
<dbReference type="AlphaFoldDB" id="A0A0J1HD88"/>
<dbReference type="Proteomes" id="UP000036097">
    <property type="component" value="Unassembled WGS sequence"/>
</dbReference>
<name>A0A0J1HD88_9GAMM</name>
<feature type="chain" id="PRO_5005252526" evidence="2">
    <location>
        <begin position="20"/>
        <end position="111"/>
    </location>
</feature>
<dbReference type="STRING" id="1195763.ABT56_00505"/>